<dbReference type="InterPro" id="IPR010987">
    <property type="entry name" value="Glutathione-S-Trfase_C-like"/>
</dbReference>
<dbReference type="CDD" id="cd03192">
    <property type="entry name" value="GST_C_Sigma_like"/>
    <property type="match status" value="1"/>
</dbReference>
<dbReference type="CDD" id="cd03039">
    <property type="entry name" value="GST_N_Sigma_like"/>
    <property type="match status" value="1"/>
</dbReference>
<dbReference type="AlphaFoldDB" id="A0A845AEM7"/>
<dbReference type="RefSeq" id="WP_160751566.1">
    <property type="nucleotide sequence ID" value="NZ_WTYA01000001.1"/>
</dbReference>
<dbReference type="EMBL" id="WTYA01000001">
    <property type="protein sequence ID" value="MXP27255.1"/>
    <property type="molecule type" value="Genomic_DNA"/>
</dbReference>
<feature type="domain" description="GST C-terminal" evidence="2">
    <location>
        <begin position="88"/>
        <end position="235"/>
    </location>
</feature>
<dbReference type="InterPro" id="IPR050213">
    <property type="entry name" value="GST_superfamily"/>
</dbReference>
<dbReference type="PROSITE" id="PS50405">
    <property type="entry name" value="GST_CTER"/>
    <property type="match status" value="1"/>
</dbReference>
<evidence type="ECO:0000313" key="3">
    <source>
        <dbReference type="EMBL" id="MXP27255.1"/>
    </source>
</evidence>
<evidence type="ECO:0000259" key="1">
    <source>
        <dbReference type="PROSITE" id="PS50404"/>
    </source>
</evidence>
<dbReference type="GO" id="GO:0006749">
    <property type="term" value="P:glutathione metabolic process"/>
    <property type="evidence" value="ECO:0007669"/>
    <property type="project" value="TreeGrafter"/>
</dbReference>
<organism evidence="3 4">
    <name type="scientific">Qipengyuania algicida</name>
    <dbReference type="NCBI Taxonomy" id="1836209"/>
    <lineage>
        <taxon>Bacteria</taxon>
        <taxon>Pseudomonadati</taxon>
        <taxon>Pseudomonadota</taxon>
        <taxon>Alphaproteobacteria</taxon>
        <taxon>Sphingomonadales</taxon>
        <taxon>Erythrobacteraceae</taxon>
        <taxon>Qipengyuania</taxon>
    </lineage>
</organism>
<gene>
    <name evidence="3" type="ORF">GRI58_00265</name>
</gene>
<dbReference type="Gene3D" id="1.20.1050.10">
    <property type="match status" value="1"/>
</dbReference>
<dbReference type="SUPFAM" id="SSF52833">
    <property type="entry name" value="Thioredoxin-like"/>
    <property type="match status" value="1"/>
</dbReference>
<proteinExistence type="predicted"/>
<dbReference type="InterPro" id="IPR004046">
    <property type="entry name" value="GST_C"/>
</dbReference>
<name>A0A845AEM7_9SPHN</name>
<evidence type="ECO:0000259" key="2">
    <source>
        <dbReference type="PROSITE" id="PS50405"/>
    </source>
</evidence>
<dbReference type="SUPFAM" id="SSF47616">
    <property type="entry name" value="GST C-terminal domain-like"/>
    <property type="match status" value="1"/>
</dbReference>
<dbReference type="PANTHER" id="PTHR11571">
    <property type="entry name" value="GLUTATHIONE S-TRANSFERASE"/>
    <property type="match status" value="1"/>
</dbReference>
<accession>A0A845AEM7</accession>
<reference evidence="3 4" key="1">
    <citation type="submission" date="2019-12" db="EMBL/GenBank/DDBJ databases">
        <title>Genomic-based taxomic classification of the family Erythrobacteraceae.</title>
        <authorList>
            <person name="Xu L."/>
        </authorList>
    </citation>
    <scope>NUCLEOTIDE SEQUENCE [LARGE SCALE GENOMIC DNA]</scope>
    <source>
        <strain evidence="3 4">KEMB 9005-328</strain>
    </source>
</reference>
<dbReference type="SMR" id="A0A845AEM7"/>
<keyword evidence="3" id="KW-0808">Transferase</keyword>
<dbReference type="GO" id="GO:0004364">
    <property type="term" value="F:glutathione transferase activity"/>
    <property type="evidence" value="ECO:0007669"/>
    <property type="project" value="TreeGrafter"/>
</dbReference>
<dbReference type="Gene3D" id="3.40.30.10">
    <property type="entry name" value="Glutaredoxin"/>
    <property type="match status" value="1"/>
</dbReference>
<comment type="caution">
    <text evidence="3">The sequence shown here is derived from an EMBL/GenBank/DDBJ whole genome shotgun (WGS) entry which is preliminary data.</text>
</comment>
<sequence length="238" mass="26741">MSKKPYHLWYWPNIQGRGEFVRLALEAAGVPYRDRAREDGVEALLADMDKRPGIRPFAPPYVDDGSLTLGQVAHILAWLGERHGFGAGDLDRDLELIMLQLTVSDVAAEVHNVHHPLAGSLYYDDQKHAAADAARHFREERIPKFLGYFEDALSANSGPFVLGAKWSHVDTSLFQLVEGLRYMFPQRMAEVEGDYPSLVACHDAVAELDGIKAYCASDRRIAFNTDGIFRHYPELENT</sequence>
<dbReference type="Pfam" id="PF14497">
    <property type="entry name" value="GST_C_3"/>
    <property type="match status" value="1"/>
</dbReference>
<keyword evidence="4" id="KW-1185">Reference proteome</keyword>
<dbReference type="InterPro" id="IPR036249">
    <property type="entry name" value="Thioredoxin-like_sf"/>
</dbReference>
<dbReference type="InterPro" id="IPR004045">
    <property type="entry name" value="Glutathione_S-Trfase_N"/>
</dbReference>
<dbReference type="PROSITE" id="PS50404">
    <property type="entry name" value="GST_NTER"/>
    <property type="match status" value="1"/>
</dbReference>
<dbReference type="InterPro" id="IPR036282">
    <property type="entry name" value="Glutathione-S-Trfase_C_sf"/>
</dbReference>
<protein>
    <submittedName>
        <fullName evidence="3">Glutathione S-transferase</fullName>
    </submittedName>
</protein>
<dbReference type="PANTHER" id="PTHR11571:SF263">
    <property type="entry name" value="GLUTATHIONE S-TRANSFERASE"/>
    <property type="match status" value="1"/>
</dbReference>
<dbReference type="Proteomes" id="UP000439780">
    <property type="component" value="Unassembled WGS sequence"/>
</dbReference>
<evidence type="ECO:0000313" key="4">
    <source>
        <dbReference type="Proteomes" id="UP000439780"/>
    </source>
</evidence>
<feature type="domain" description="GST N-terminal" evidence="1">
    <location>
        <begin position="5"/>
        <end position="87"/>
    </location>
</feature>
<dbReference type="OrthoDB" id="7203409at2"/>